<protein>
    <submittedName>
        <fullName evidence="1">Uncharacterized protein</fullName>
    </submittedName>
</protein>
<comment type="caution">
    <text evidence="1">The sequence shown here is derived from an EMBL/GenBank/DDBJ whole genome shotgun (WGS) entry which is preliminary data.</text>
</comment>
<organism evidence="1 2">
    <name type="scientific">Diphasiastrum complanatum</name>
    <name type="common">Issler's clubmoss</name>
    <name type="synonym">Lycopodium complanatum</name>
    <dbReference type="NCBI Taxonomy" id="34168"/>
    <lineage>
        <taxon>Eukaryota</taxon>
        <taxon>Viridiplantae</taxon>
        <taxon>Streptophyta</taxon>
        <taxon>Embryophyta</taxon>
        <taxon>Tracheophyta</taxon>
        <taxon>Lycopodiopsida</taxon>
        <taxon>Lycopodiales</taxon>
        <taxon>Lycopodiaceae</taxon>
        <taxon>Lycopodioideae</taxon>
        <taxon>Diphasiastrum</taxon>
    </lineage>
</organism>
<accession>A0ACC2D8J2</accession>
<evidence type="ECO:0000313" key="2">
    <source>
        <dbReference type="Proteomes" id="UP001162992"/>
    </source>
</evidence>
<reference evidence="2" key="1">
    <citation type="journal article" date="2024" name="Proc. Natl. Acad. Sci. U.S.A.">
        <title>Extraordinary preservation of gene collinearity over three hundred million years revealed in homosporous lycophytes.</title>
        <authorList>
            <person name="Li C."/>
            <person name="Wickell D."/>
            <person name="Kuo L.Y."/>
            <person name="Chen X."/>
            <person name="Nie B."/>
            <person name="Liao X."/>
            <person name="Peng D."/>
            <person name="Ji J."/>
            <person name="Jenkins J."/>
            <person name="Williams M."/>
            <person name="Shu S."/>
            <person name="Plott C."/>
            <person name="Barry K."/>
            <person name="Rajasekar S."/>
            <person name="Grimwood J."/>
            <person name="Han X."/>
            <person name="Sun S."/>
            <person name="Hou Z."/>
            <person name="He W."/>
            <person name="Dai G."/>
            <person name="Sun C."/>
            <person name="Schmutz J."/>
            <person name="Leebens-Mack J.H."/>
            <person name="Li F.W."/>
            <person name="Wang L."/>
        </authorList>
    </citation>
    <scope>NUCLEOTIDE SEQUENCE [LARGE SCALE GENOMIC DNA]</scope>
    <source>
        <strain evidence="2">cv. PW_Plant_1</strain>
    </source>
</reference>
<dbReference type="EMBL" id="CM055098">
    <property type="protein sequence ID" value="KAJ7550590.1"/>
    <property type="molecule type" value="Genomic_DNA"/>
</dbReference>
<evidence type="ECO:0000313" key="1">
    <source>
        <dbReference type="EMBL" id="KAJ7550590.1"/>
    </source>
</evidence>
<sequence>MVIFFFSNCALVLGLAVEEWQGKKKSSSGSSSKIWWHLALWLWALAGFTAHLLLQIGVCAVAVGASWIDSTPAFARIHTF</sequence>
<keyword evidence="2" id="KW-1185">Reference proteome</keyword>
<dbReference type="Proteomes" id="UP001162992">
    <property type="component" value="Chromosome 7"/>
</dbReference>
<proteinExistence type="predicted"/>
<gene>
    <name evidence="1" type="ORF">O6H91_07G107900</name>
</gene>
<name>A0ACC2D8J2_DIPCM</name>